<dbReference type="GO" id="GO:0006869">
    <property type="term" value="P:lipid transport"/>
    <property type="evidence" value="ECO:0007669"/>
    <property type="project" value="InterPro"/>
</dbReference>
<dbReference type="GO" id="GO:0016020">
    <property type="term" value="C:membrane"/>
    <property type="evidence" value="ECO:0007669"/>
    <property type="project" value="TreeGrafter"/>
</dbReference>
<dbReference type="GO" id="GO:0008289">
    <property type="term" value="F:lipid binding"/>
    <property type="evidence" value="ECO:0007669"/>
    <property type="project" value="InterPro"/>
</dbReference>
<dbReference type="PANTHER" id="PTHR14096:SF27">
    <property type="entry name" value="APOLIPOPROTEIN L2"/>
    <property type="match status" value="1"/>
</dbReference>
<dbReference type="EMBL" id="KN125292">
    <property type="protein sequence ID" value="KFO18918.1"/>
    <property type="molecule type" value="Genomic_DNA"/>
</dbReference>
<keyword evidence="3" id="KW-1185">Reference proteome</keyword>
<sequence length="385" mass="42596">MRDSSKWRGRCFWQKNPWKLVSRSGVRTTSPDSSTTKMKPVLVLLADVDEAENSFIENVIECLQDIVSREDLQLLVTEDEAWETVLAEAGLPRDEADTLREALKGLTGDMDKVDEERQQEGQHARERFLDLFPQLKMELMEDIRKLRALAGHANKVHWNYTLTTVLGIPSATASDILTLLDLVLASFTARGHPAPSGPGDKPRARGSVVDLSSVPVQHSRTPPDQEEARDLMSAIVEKLTRFTESVGRFPPKVFSPTENWNQFLKGIGKNISAIKLANSDLELTNKVKVAIKMENIMVQGGTGVVQSTLGHTATVISRETKIFCTATGAVFLGLDLYNLVQGSAHLKEGEKSVLGDALREQARELESTLEHLGQAYEHLKSGSDE</sequence>
<dbReference type="GO" id="GO:0042157">
    <property type="term" value="P:lipoprotein metabolic process"/>
    <property type="evidence" value="ECO:0007669"/>
    <property type="project" value="InterPro"/>
</dbReference>
<evidence type="ECO:0000313" key="2">
    <source>
        <dbReference type="EMBL" id="KFO18918.1"/>
    </source>
</evidence>
<name>A0A091CN50_FUKDA</name>
<evidence type="ECO:0000313" key="3">
    <source>
        <dbReference type="Proteomes" id="UP000028990"/>
    </source>
</evidence>
<protein>
    <submittedName>
        <fullName evidence="2">Apolipoprotein L3</fullName>
    </submittedName>
</protein>
<dbReference type="Proteomes" id="UP000028990">
    <property type="component" value="Unassembled WGS sequence"/>
</dbReference>
<dbReference type="AlphaFoldDB" id="A0A091CN50"/>
<dbReference type="PANTHER" id="PTHR14096">
    <property type="entry name" value="APOLIPOPROTEIN L"/>
    <property type="match status" value="1"/>
</dbReference>
<reference evidence="2 3" key="1">
    <citation type="submission" date="2013-11" db="EMBL/GenBank/DDBJ databases">
        <title>The Damaraland mole rat (Fukomys damarensis) genome and evolution of African mole rats.</title>
        <authorList>
            <person name="Gladyshev V.N."/>
            <person name="Fang X."/>
        </authorList>
    </citation>
    <scope>NUCLEOTIDE SEQUENCE [LARGE SCALE GENOMIC DNA]</scope>
    <source>
        <tissue evidence="2">Liver</tissue>
    </source>
</reference>
<dbReference type="InterPro" id="IPR008405">
    <property type="entry name" value="ApoL"/>
</dbReference>
<keyword evidence="2" id="KW-0449">Lipoprotein</keyword>
<comment type="similarity">
    <text evidence="1">Belongs to the apolipoprotein L family.</text>
</comment>
<dbReference type="eggNOG" id="ENOG502RZGU">
    <property type="taxonomic scope" value="Eukaryota"/>
</dbReference>
<organism evidence="2 3">
    <name type="scientific">Fukomys damarensis</name>
    <name type="common">Damaraland mole rat</name>
    <name type="synonym">Cryptomys damarensis</name>
    <dbReference type="NCBI Taxonomy" id="885580"/>
    <lineage>
        <taxon>Eukaryota</taxon>
        <taxon>Metazoa</taxon>
        <taxon>Chordata</taxon>
        <taxon>Craniata</taxon>
        <taxon>Vertebrata</taxon>
        <taxon>Euteleostomi</taxon>
        <taxon>Mammalia</taxon>
        <taxon>Eutheria</taxon>
        <taxon>Euarchontoglires</taxon>
        <taxon>Glires</taxon>
        <taxon>Rodentia</taxon>
        <taxon>Hystricomorpha</taxon>
        <taxon>Bathyergidae</taxon>
        <taxon>Fukomys</taxon>
    </lineage>
</organism>
<evidence type="ECO:0000256" key="1">
    <source>
        <dbReference type="ARBA" id="ARBA00010090"/>
    </source>
</evidence>
<gene>
    <name evidence="2" type="ORF">H920_19693</name>
</gene>
<proteinExistence type="inferred from homology"/>
<accession>A0A091CN50</accession>
<dbReference type="Pfam" id="PF05461">
    <property type="entry name" value="ApoL"/>
    <property type="match status" value="1"/>
</dbReference>
<dbReference type="GO" id="GO:0005576">
    <property type="term" value="C:extracellular region"/>
    <property type="evidence" value="ECO:0007669"/>
    <property type="project" value="InterPro"/>
</dbReference>